<dbReference type="Pfam" id="PF03706">
    <property type="entry name" value="LPG_synthase_TM"/>
    <property type="match status" value="1"/>
</dbReference>
<keyword evidence="2" id="KW-1003">Cell membrane</keyword>
<comment type="subcellular location">
    <subcellularLocation>
        <location evidence="1">Cell membrane</location>
        <topology evidence="1">Multi-pass membrane protein</topology>
    </subcellularLocation>
</comment>
<feature type="transmembrane region" description="Helical" evidence="7">
    <location>
        <begin position="295"/>
        <end position="313"/>
    </location>
</feature>
<dbReference type="InterPro" id="IPR022791">
    <property type="entry name" value="L-PG_synthase/AglD"/>
</dbReference>
<evidence type="ECO:0000256" key="1">
    <source>
        <dbReference type="ARBA" id="ARBA00004651"/>
    </source>
</evidence>
<keyword evidence="5 7" id="KW-0472">Membrane</keyword>
<accession>A0A7G6YBA2</accession>
<sequence length="345" mass="34808">MAEMTARLSAAEEAVATPTPGPATASPATTGRAASRLRRVVAHPAARIALRILLPVAILVAIVARVGTGPFVHGLLSLDAPTVAAAFALTGIATAAAAWRWRLIAGRLGVGLAWSTAVGMYYRSQFVNTVLPGGVLGDVQRAVDHGRSADQLGAAARAVAVERLLGQAVQVVLAVGVLAVVGMEFVGVLLPILGVALVVAIGGGAAAALASRRVRRALTRELREVREGLGSAAVCVQAVVASVIVCACHLGTFAIAAVAVGADVPPLRMLALGLVVLLAASIPVNLGGWGPREGAAGWAFAMAGFGAAAGVSAATLYGVLAFVCFAPAALIVQSTALIRRRRMRA</sequence>
<evidence type="ECO:0000313" key="8">
    <source>
        <dbReference type="EMBL" id="QNE35767.1"/>
    </source>
</evidence>
<keyword evidence="4 7" id="KW-1133">Transmembrane helix</keyword>
<evidence type="ECO:0000256" key="3">
    <source>
        <dbReference type="ARBA" id="ARBA00022692"/>
    </source>
</evidence>
<feature type="transmembrane region" description="Helical" evidence="7">
    <location>
        <begin position="267"/>
        <end position="288"/>
    </location>
</feature>
<evidence type="ECO:0000256" key="7">
    <source>
        <dbReference type="SAM" id="Phobius"/>
    </source>
</evidence>
<gene>
    <name evidence="8" type="ORF">F1C12_11945</name>
</gene>
<proteinExistence type="predicted"/>
<evidence type="ECO:0000313" key="9">
    <source>
        <dbReference type="Proteomes" id="UP000515511"/>
    </source>
</evidence>
<protein>
    <submittedName>
        <fullName evidence="8">Flippase-like domain-containing protein</fullName>
    </submittedName>
</protein>
<feature type="transmembrane region" description="Helical" evidence="7">
    <location>
        <begin position="48"/>
        <end position="68"/>
    </location>
</feature>
<feature type="transmembrane region" description="Helical" evidence="7">
    <location>
        <begin position="188"/>
        <end position="210"/>
    </location>
</feature>
<evidence type="ECO:0000256" key="4">
    <source>
        <dbReference type="ARBA" id="ARBA00022989"/>
    </source>
</evidence>
<feature type="region of interest" description="Disordered" evidence="6">
    <location>
        <begin position="12"/>
        <end position="31"/>
    </location>
</feature>
<keyword evidence="3 7" id="KW-0812">Transmembrane</keyword>
<reference evidence="9" key="1">
    <citation type="submission" date="2019-09" db="EMBL/GenBank/DDBJ databases">
        <title>Antimicrobial potential of Antarctic Bacteria.</title>
        <authorList>
            <person name="Benaud N."/>
            <person name="Edwards R.J."/>
            <person name="Ferrari B.C."/>
        </authorList>
    </citation>
    <scope>NUCLEOTIDE SEQUENCE [LARGE SCALE GENOMIC DNA]</scope>
    <source>
        <strain evidence="9">INR9</strain>
    </source>
</reference>
<dbReference type="AlphaFoldDB" id="A0A7G6YBA2"/>
<organism evidence="8 9">
    <name type="scientific">Leifsonia shinshuensis</name>
    <dbReference type="NCBI Taxonomy" id="150026"/>
    <lineage>
        <taxon>Bacteria</taxon>
        <taxon>Bacillati</taxon>
        <taxon>Actinomycetota</taxon>
        <taxon>Actinomycetes</taxon>
        <taxon>Micrococcales</taxon>
        <taxon>Microbacteriaceae</taxon>
        <taxon>Leifsonia</taxon>
    </lineage>
</organism>
<feature type="transmembrane region" description="Helical" evidence="7">
    <location>
        <begin position="80"/>
        <end position="99"/>
    </location>
</feature>
<dbReference type="Proteomes" id="UP000515511">
    <property type="component" value="Chromosome"/>
</dbReference>
<evidence type="ECO:0000256" key="5">
    <source>
        <dbReference type="ARBA" id="ARBA00023136"/>
    </source>
</evidence>
<dbReference type="PANTHER" id="PTHR40277">
    <property type="entry name" value="BLL5419 PROTEIN"/>
    <property type="match status" value="1"/>
</dbReference>
<feature type="transmembrane region" description="Helical" evidence="7">
    <location>
        <begin position="231"/>
        <end position="261"/>
    </location>
</feature>
<dbReference type="KEGG" id="lse:F1C12_11945"/>
<dbReference type="EMBL" id="CP043641">
    <property type="protein sequence ID" value="QNE35767.1"/>
    <property type="molecule type" value="Genomic_DNA"/>
</dbReference>
<feature type="transmembrane region" description="Helical" evidence="7">
    <location>
        <begin position="164"/>
        <end position="182"/>
    </location>
</feature>
<evidence type="ECO:0000256" key="2">
    <source>
        <dbReference type="ARBA" id="ARBA00022475"/>
    </source>
</evidence>
<feature type="transmembrane region" description="Helical" evidence="7">
    <location>
        <begin position="319"/>
        <end position="338"/>
    </location>
</feature>
<dbReference type="GO" id="GO:0005886">
    <property type="term" value="C:plasma membrane"/>
    <property type="evidence" value="ECO:0007669"/>
    <property type="project" value="UniProtKB-SubCell"/>
</dbReference>
<evidence type="ECO:0000256" key="6">
    <source>
        <dbReference type="SAM" id="MobiDB-lite"/>
    </source>
</evidence>
<dbReference type="PANTHER" id="PTHR40277:SF1">
    <property type="entry name" value="BLL5419 PROTEIN"/>
    <property type="match status" value="1"/>
</dbReference>
<name>A0A7G6YBA2_9MICO</name>